<comment type="similarity">
    <text evidence="4">Belongs to the MsrA Met sulfoxide reductase family.</text>
</comment>
<comment type="function">
    <text evidence="4">Has an important function as a repair enzyme for proteins that have been inactivated by oxidation. Catalyzes the reversible oxidation-reduction of methionine sulfoxide in proteins to methionine.</text>
</comment>
<protein>
    <recommendedName>
        <fullName evidence="4">Peptide methionine sulfoxide reductase MsrA</fullName>
        <shortName evidence="4">Protein-methionine-S-oxide reductase</shortName>
        <ecNumber evidence="4">1.8.4.11</ecNumber>
    </recommendedName>
    <alternativeName>
        <fullName evidence="4">Peptide-methionine (S)-S-oxide reductase</fullName>
        <shortName evidence="4">Peptide Met(O) reductase</shortName>
    </alternativeName>
</protein>
<dbReference type="PANTHER" id="PTHR43774">
    <property type="entry name" value="PEPTIDE METHIONINE SULFOXIDE REDUCTASE"/>
    <property type="match status" value="1"/>
</dbReference>
<organism evidence="7 8">
    <name type="scientific">Flexibacter flexilis DSM 6793</name>
    <dbReference type="NCBI Taxonomy" id="927664"/>
    <lineage>
        <taxon>Bacteria</taxon>
        <taxon>Pseudomonadati</taxon>
        <taxon>Bacteroidota</taxon>
        <taxon>Cytophagia</taxon>
        <taxon>Cytophagales</taxon>
        <taxon>Flexibacteraceae</taxon>
        <taxon>Flexibacter</taxon>
    </lineage>
</organism>
<evidence type="ECO:0000313" key="8">
    <source>
        <dbReference type="Proteomes" id="UP000199514"/>
    </source>
</evidence>
<sequence length="226" mass="25679">MYFRGLLTAFYVLLSAGFWACTAANSDGQNKHSDNMENLSEQTTATAAQLDTATFAAGCFWCVEAVFQQLDGVQLVVSGYMGGHVKNPTYEQVCSGLTGHAEACQIIYDPKKVSYETLLEAFWQSHDPTTLNRQGNDVGTQYRSAIFYHNEKQHQLATEYKTKLNKSGAWDKPIVTEISPASVFYKAEDYHQNYYNLNTRQGYCQFVIRPKVDKFRKVFKDKLKQQ</sequence>
<dbReference type="GO" id="GO:0008113">
    <property type="term" value="F:peptide-methionine (S)-S-oxide reductase activity"/>
    <property type="evidence" value="ECO:0007669"/>
    <property type="project" value="UniProtKB-UniRule"/>
</dbReference>
<evidence type="ECO:0000259" key="6">
    <source>
        <dbReference type="Pfam" id="PF01625"/>
    </source>
</evidence>
<dbReference type="AlphaFoldDB" id="A0A1I1MW46"/>
<dbReference type="InterPro" id="IPR002569">
    <property type="entry name" value="Met_Sox_Rdtase_MsrA_dom"/>
</dbReference>
<dbReference type="Gene3D" id="3.30.1060.10">
    <property type="entry name" value="Peptide methionine sulphoxide reductase MsrA"/>
    <property type="match status" value="1"/>
</dbReference>
<dbReference type="SUPFAM" id="SSF55068">
    <property type="entry name" value="Peptide methionine sulfoxide reductase"/>
    <property type="match status" value="1"/>
</dbReference>
<dbReference type="OrthoDB" id="4174719at2"/>
<keyword evidence="1 4" id="KW-0560">Oxidoreductase</keyword>
<dbReference type="Pfam" id="PF01625">
    <property type="entry name" value="PMSR"/>
    <property type="match status" value="1"/>
</dbReference>
<accession>A0A1I1MW46</accession>
<dbReference type="NCBIfam" id="TIGR00401">
    <property type="entry name" value="msrA"/>
    <property type="match status" value="1"/>
</dbReference>
<reference evidence="7 8" key="1">
    <citation type="submission" date="2016-10" db="EMBL/GenBank/DDBJ databases">
        <authorList>
            <person name="de Groot N.N."/>
        </authorList>
    </citation>
    <scope>NUCLEOTIDE SEQUENCE [LARGE SCALE GENOMIC DNA]</scope>
    <source>
        <strain evidence="7 8">DSM 6793</strain>
    </source>
</reference>
<evidence type="ECO:0000256" key="4">
    <source>
        <dbReference type="HAMAP-Rule" id="MF_01401"/>
    </source>
</evidence>
<feature type="domain" description="Peptide methionine sulphoxide reductase MsrA" evidence="6">
    <location>
        <begin position="52"/>
        <end position="205"/>
    </location>
</feature>
<feature type="signal peptide" evidence="5">
    <location>
        <begin position="1"/>
        <end position="20"/>
    </location>
</feature>
<name>A0A1I1MW46_9BACT</name>
<dbReference type="PANTHER" id="PTHR43774:SF1">
    <property type="entry name" value="PEPTIDE METHIONINE SULFOXIDE REDUCTASE MSRA 2"/>
    <property type="match status" value="1"/>
</dbReference>
<evidence type="ECO:0000256" key="1">
    <source>
        <dbReference type="ARBA" id="ARBA00023002"/>
    </source>
</evidence>
<evidence type="ECO:0000313" key="7">
    <source>
        <dbReference type="EMBL" id="SFC89385.1"/>
    </source>
</evidence>
<dbReference type="STRING" id="927664.SAMN05421780_111130"/>
<dbReference type="HAMAP" id="MF_01401">
    <property type="entry name" value="MsrA"/>
    <property type="match status" value="1"/>
</dbReference>
<dbReference type="EC" id="1.8.4.11" evidence="4"/>
<feature type="chain" id="PRO_5011498229" description="Peptide methionine sulfoxide reductase MsrA" evidence="5">
    <location>
        <begin position="21"/>
        <end position="226"/>
    </location>
</feature>
<feature type="active site" evidence="4">
    <location>
        <position position="59"/>
    </location>
</feature>
<dbReference type="EMBL" id="FOLE01000011">
    <property type="protein sequence ID" value="SFC89385.1"/>
    <property type="molecule type" value="Genomic_DNA"/>
</dbReference>
<evidence type="ECO:0000256" key="3">
    <source>
        <dbReference type="ARBA" id="ARBA00048782"/>
    </source>
</evidence>
<comment type="catalytic activity">
    <reaction evidence="3 4">
        <text>[thioredoxin]-disulfide + L-methionine + H2O = L-methionine (S)-S-oxide + [thioredoxin]-dithiol</text>
        <dbReference type="Rhea" id="RHEA:19993"/>
        <dbReference type="Rhea" id="RHEA-COMP:10698"/>
        <dbReference type="Rhea" id="RHEA-COMP:10700"/>
        <dbReference type="ChEBI" id="CHEBI:15377"/>
        <dbReference type="ChEBI" id="CHEBI:29950"/>
        <dbReference type="ChEBI" id="CHEBI:50058"/>
        <dbReference type="ChEBI" id="CHEBI:57844"/>
        <dbReference type="ChEBI" id="CHEBI:58772"/>
        <dbReference type="EC" id="1.8.4.11"/>
    </reaction>
</comment>
<proteinExistence type="inferred from homology"/>
<comment type="catalytic activity">
    <reaction evidence="2 4">
        <text>L-methionyl-[protein] + [thioredoxin]-disulfide + H2O = L-methionyl-(S)-S-oxide-[protein] + [thioredoxin]-dithiol</text>
        <dbReference type="Rhea" id="RHEA:14217"/>
        <dbReference type="Rhea" id="RHEA-COMP:10698"/>
        <dbReference type="Rhea" id="RHEA-COMP:10700"/>
        <dbReference type="Rhea" id="RHEA-COMP:12313"/>
        <dbReference type="Rhea" id="RHEA-COMP:12315"/>
        <dbReference type="ChEBI" id="CHEBI:15377"/>
        <dbReference type="ChEBI" id="CHEBI:16044"/>
        <dbReference type="ChEBI" id="CHEBI:29950"/>
        <dbReference type="ChEBI" id="CHEBI:44120"/>
        <dbReference type="ChEBI" id="CHEBI:50058"/>
        <dbReference type="EC" id="1.8.4.11"/>
    </reaction>
</comment>
<dbReference type="InterPro" id="IPR036509">
    <property type="entry name" value="Met_Sox_Rdtase_MsrA_sf"/>
</dbReference>
<gene>
    <name evidence="4" type="primary">msrA</name>
    <name evidence="7" type="ORF">SAMN05421780_111130</name>
</gene>
<evidence type="ECO:0000256" key="2">
    <source>
        <dbReference type="ARBA" id="ARBA00047806"/>
    </source>
</evidence>
<keyword evidence="8" id="KW-1185">Reference proteome</keyword>
<evidence type="ECO:0000256" key="5">
    <source>
        <dbReference type="SAM" id="SignalP"/>
    </source>
</evidence>
<keyword evidence="5" id="KW-0732">Signal</keyword>
<dbReference type="GO" id="GO:0033744">
    <property type="term" value="F:L-methionine:thioredoxin-disulfide S-oxidoreductase activity"/>
    <property type="evidence" value="ECO:0007669"/>
    <property type="project" value="RHEA"/>
</dbReference>
<dbReference type="Proteomes" id="UP000199514">
    <property type="component" value="Unassembled WGS sequence"/>
</dbReference>